<dbReference type="Pfam" id="PF01862">
    <property type="entry name" value="PvlArgDC"/>
    <property type="match status" value="1"/>
</dbReference>
<keyword evidence="5" id="KW-0210">Decarboxylase</keyword>
<evidence type="ECO:0000256" key="1">
    <source>
        <dbReference type="ARBA" id="ARBA00001928"/>
    </source>
</evidence>
<dbReference type="EC" id="4.1.1.19" evidence="3"/>
<sequence>MNIVNFSDLPAVGQAVANNLSGIIIGNRIPRSYFITSGAGESDITIHAGSYHLALRDAGIEMANIMTYSSILPGIAIETPKPNRKQIVHGSVMESIMAVSHVEKGEQANAGIIFGWLHDRKTDERYGGLVCEHDGSYGEEQLHKNLNDSLEELYVNGFEEEFYLKDVYTVTKSFVPKKKHGTALVSLCFTDYIYPVIG</sequence>
<dbReference type="GO" id="GO:0008792">
    <property type="term" value="F:arginine decarboxylase activity"/>
    <property type="evidence" value="ECO:0007669"/>
    <property type="project" value="UniProtKB-EC"/>
</dbReference>
<gene>
    <name evidence="9" type="ORF">M23134_04871</name>
</gene>
<dbReference type="EMBL" id="AAWS01000044">
    <property type="protein sequence ID" value="EAY25697.1"/>
    <property type="molecule type" value="Genomic_DNA"/>
</dbReference>
<evidence type="ECO:0000256" key="2">
    <source>
        <dbReference type="ARBA" id="ARBA00008611"/>
    </source>
</evidence>
<dbReference type="InterPro" id="IPR002724">
    <property type="entry name" value="Pyruvoyl-dep_arg_deCO2ase"/>
</dbReference>
<evidence type="ECO:0000256" key="8">
    <source>
        <dbReference type="ARBA" id="ARBA00049309"/>
    </source>
</evidence>
<dbReference type="RefSeq" id="WP_002702215.1">
    <property type="nucleotide sequence ID" value="NZ_AAWS01000044.1"/>
</dbReference>
<organism evidence="9 10">
    <name type="scientific">Microscilla marina ATCC 23134</name>
    <dbReference type="NCBI Taxonomy" id="313606"/>
    <lineage>
        <taxon>Bacteria</taxon>
        <taxon>Pseudomonadati</taxon>
        <taxon>Bacteroidota</taxon>
        <taxon>Cytophagia</taxon>
        <taxon>Cytophagales</taxon>
        <taxon>Microscillaceae</taxon>
        <taxon>Microscilla</taxon>
    </lineage>
</organism>
<dbReference type="SFLD" id="SFLDS00055">
    <property type="entry name" value="Pyruvoyl-Dependent_Histidine/A"/>
    <property type="match status" value="1"/>
</dbReference>
<protein>
    <recommendedName>
        <fullName evidence="4">Pyruvoyl-dependent arginine decarboxylase AaxB</fullName>
        <ecNumber evidence="3">4.1.1.19</ecNumber>
    </recommendedName>
</protein>
<dbReference type="SUPFAM" id="SSF56271">
    <property type="entry name" value="Pyruvoyl-dependent histidine and arginine decarboxylases"/>
    <property type="match status" value="1"/>
</dbReference>
<dbReference type="SFLD" id="SFLDG01170">
    <property type="entry name" value="Pyruvoyl-dependent_arginine_de"/>
    <property type="match status" value="1"/>
</dbReference>
<comment type="caution">
    <text evidence="9">The sequence shown here is derived from an EMBL/GenBank/DDBJ whole genome shotgun (WGS) entry which is preliminary data.</text>
</comment>
<keyword evidence="10" id="KW-1185">Reference proteome</keyword>
<proteinExistence type="inferred from homology"/>
<comment type="catalytic activity">
    <reaction evidence="8">
        <text>L-arginine + H(+) = agmatine + CO2</text>
        <dbReference type="Rhea" id="RHEA:17641"/>
        <dbReference type="ChEBI" id="CHEBI:15378"/>
        <dbReference type="ChEBI" id="CHEBI:16526"/>
        <dbReference type="ChEBI" id="CHEBI:32682"/>
        <dbReference type="ChEBI" id="CHEBI:58145"/>
        <dbReference type="EC" id="4.1.1.19"/>
    </reaction>
</comment>
<dbReference type="AlphaFoldDB" id="A1ZV41"/>
<name>A1ZV41_MICM2</name>
<dbReference type="Proteomes" id="UP000004095">
    <property type="component" value="Unassembled WGS sequence"/>
</dbReference>
<dbReference type="GO" id="GO:0006527">
    <property type="term" value="P:L-arginine catabolic process"/>
    <property type="evidence" value="ECO:0007669"/>
    <property type="project" value="InterPro"/>
</dbReference>
<accession>A1ZV41</accession>
<dbReference type="PANTHER" id="PTHR40438">
    <property type="entry name" value="PYRUVOYL-DEPENDENT ARGININE DECARBOXYLASE"/>
    <property type="match status" value="1"/>
</dbReference>
<dbReference type="Gene3D" id="3.50.20.10">
    <property type="entry name" value="Pyruvoyl-Dependent Histidine Decarboxylase, subunit B"/>
    <property type="match status" value="1"/>
</dbReference>
<evidence type="ECO:0000256" key="6">
    <source>
        <dbReference type="ARBA" id="ARBA00023239"/>
    </source>
</evidence>
<keyword evidence="7" id="KW-0670">Pyruvate</keyword>
<comment type="similarity">
    <text evidence="2">Belongs to the pyruvoyl-dependent arginine decarboxylase family.</text>
</comment>
<dbReference type="eggNOG" id="COG1945">
    <property type="taxonomic scope" value="Bacteria"/>
</dbReference>
<dbReference type="InterPro" id="IPR016104">
    <property type="entry name" value="Pyr-dep_his/arg-deCO2ase"/>
</dbReference>
<dbReference type="InterPro" id="IPR016105">
    <property type="entry name" value="Pyr-dep_his/arg-deCO2ase_sand"/>
</dbReference>
<evidence type="ECO:0000313" key="9">
    <source>
        <dbReference type="EMBL" id="EAY25697.1"/>
    </source>
</evidence>
<evidence type="ECO:0000256" key="5">
    <source>
        <dbReference type="ARBA" id="ARBA00022793"/>
    </source>
</evidence>
<comment type="cofactor">
    <cofactor evidence="1">
        <name>pyruvate</name>
        <dbReference type="ChEBI" id="CHEBI:15361"/>
    </cofactor>
</comment>
<evidence type="ECO:0000313" key="10">
    <source>
        <dbReference type="Proteomes" id="UP000004095"/>
    </source>
</evidence>
<reference evidence="9 10" key="1">
    <citation type="submission" date="2007-01" db="EMBL/GenBank/DDBJ databases">
        <authorList>
            <person name="Haygood M."/>
            <person name="Podell S."/>
            <person name="Anderson C."/>
            <person name="Hopkinson B."/>
            <person name="Roe K."/>
            <person name="Barbeau K."/>
            <person name="Gaasterland T."/>
            <person name="Ferriera S."/>
            <person name="Johnson J."/>
            <person name="Kravitz S."/>
            <person name="Beeson K."/>
            <person name="Sutton G."/>
            <person name="Rogers Y.-H."/>
            <person name="Friedman R."/>
            <person name="Frazier M."/>
            <person name="Venter J.C."/>
        </authorList>
    </citation>
    <scope>NUCLEOTIDE SEQUENCE [LARGE SCALE GENOMIC DNA]</scope>
    <source>
        <strain evidence="9 10">ATCC 23134</strain>
    </source>
</reference>
<dbReference type="OrthoDB" id="1012893at2"/>
<evidence type="ECO:0000256" key="7">
    <source>
        <dbReference type="ARBA" id="ARBA00023317"/>
    </source>
</evidence>
<dbReference type="PANTHER" id="PTHR40438:SF1">
    <property type="entry name" value="PYRUVOYL-DEPENDENT ARGININE DECARBOXYLASE"/>
    <property type="match status" value="1"/>
</dbReference>
<evidence type="ECO:0000256" key="4">
    <source>
        <dbReference type="ARBA" id="ARBA00014727"/>
    </source>
</evidence>
<keyword evidence="6" id="KW-0456">Lyase</keyword>
<evidence type="ECO:0000256" key="3">
    <source>
        <dbReference type="ARBA" id="ARBA00012426"/>
    </source>
</evidence>